<name>K0KNQ5_WICCF</name>
<comment type="caution">
    <text evidence="1">The sequence shown here is derived from an EMBL/GenBank/DDBJ whole genome shotgun (WGS) entry which is preliminary data.</text>
</comment>
<evidence type="ECO:0000313" key="1">
    <source>
        <dbReference type="EMBL" id="CCH43029.1"/>
    </source>
</evidence>
<protein>
    <submittedName>
        <fullName evidence="1">Uncharacterized protein</fullName>
    </submittedName>
</protein>
<keyword evidence="2" id="KW-1185">Reference proteome</keyword>
<dbReference type="InParanoid" id="K0KNQ5"/>
<accession>K0KNQ5</accession>
<sequence>MIFNHRSKVRIRSPFQNHQVSDVSFADDVNLLINNRKELNSALKNFKDYEEISNMKINLKKSNLILIKEQCDYEDEYEDCPLNVIKMKFAKDIKFLGMPFNGESNWEETLRKFKDNYGFHY</sequence>
<dbReference type="HOGENOM" id="CLU_2039881_0_0_1"/>
<proteinExistence type="predicted"/>
<evidence type="ECO:0000313" key="2">
    <source>
        <dbReference type="Proteomes" id="UP000009328"/>
    </source>
</evidence>
<reference evidence="1 2" key="1">
    <citation type="journal article" date="2012" name="Eukaryot. Cell">
        <title>Draft genome sequence of Wickerhamomyces ciferrii NRRL Y-1031 F-60-10.</title>
        <authorList>
            <person name="Schneider J."/>
            <person name="Andrea H."/>
            <person name="Blom J."/>
            <person name="Jaenicke S."/>
            <person name="Ruckert C."/>
            <person name="Schorsch C."/>
            <person name="Szczepanowski R."/>
            <person name="Farwick M."/>
            <person name="Goesmann A."/>
            <person name="Puhler A."/>
            <person name="Schaffer S."/>
            <person name="Tauch A."/>
            <person name="Kohler T."/>
            <person name="Brinkrolf K."/>
        </authorList>
    </citation>
    <scope>NUCLEOTIDE SEQUENCE [LARGE SCALE GENOMIC DNA]</scope>
    <source>
        <strain evidence="2">ATCC 14091 / BCRC 22168 / CBS 111 / JCM 3599 / NBRC 0793 / NRRL Y-1031 F-60-10</strain>
    </source>
</reference>
<organism evidence="1 2">
    <name type="scientific">Wickerhamomyces ciferrii (strain ATCC 14091 / BCRC 22168 / CBS 111 / JCM 3599 / NBRC 0793 / NRRL Y-1031 F-60-10)</name>
    <name type="common">Yeast</name>
    <name type="synonym">Pichia ciferrii</name>
    <dbReference type="NCBI Taxonomy" id="1206466"/>
    <lineage>
        <taxon>Eukaryota</taxon>
        <taxon>Fungi</taxon>
        <taxon>Dikarya</taxon>
        <taxon>Ascomycota</taxon>
        <taxon>Saccharomycotina</taxon>
        <taxon>Saccharomycetes</taxon>
        <taxon>Phaffomycetales</taxon>
        <taxon>Wickerhamomycetaceae</taxon>
        <taxon>Wickerhamomyces</taxon>
    </lineage>
</organism>
<gene>
    <name evidence="1" type="ORF">BN7_2576</name>
</gene>
<dbReference type="EMBL" id="CAIF01000063">
    <property type="protein sequence ID" value="CCH43029.1"/>
    <property type="molecule type" value="Genomic_DNA"/>
</dbReference>
<dbReference type="Proteomes" id="UP000009328">
    <property type="component" value="Unassembled WGS sequence"/>
</dbReference>
<dbReference type="AlphaFoldDB" id="K0KNQ5"/>